<dbReference type="InterPro" id="IPR052061">
    <property type="entry name" value="PTE-AB_protein"/>
</dbReference>
<dbReference type="InterPro" id="IPR006683">
    <property type="entry name" value="Thioestr_dom"/>
</dbReference>
<dbReference type="PANTHER" id="PTHR47260:SF1">
    <property type="entry name" value="UPF0644 PROTEIN PB2B4.06"/>
    <property type="match status" value="1"/>
</dbReference>
<sequence>MSLCGVQEPGSAYLTRVSANRPPKHCLPFRKTSTFTLASGMLNSQHLEPEPGEQPTSMQSIAKIEIRLQQAVRDSPAIQAFLDRSHSDGRSAQESRRLLKVSPEALPNHLTASTLAGNSRISVPPQIFFDNANGTLIAAYHLGMELSGHVGLIHGGFLAIVLDECMGRACFALLPEKIGVTVHMELDYRKPVKADSMVLVRAVTERVDGRKAWVKGTVMSLGDVAEEVLVEANALFVQPKWAASMEQIM</sequence>
<evidence type="ECO:0000259" key="1">
    <source>
        <dbReference type="Pfam" id="PF03061"/>
    </source>
</evidence>
<dbReference type="OrthoDB" id="506431at2759"/>
<dbReference type="EMBL" id="KN846951">
    <property type="protein sequence ID" value="KIV87119.1"/>
    <property type="molecule type" value="Genomic_DNA"/>
</dbReference>
<proteinExistence type="predicted"/>
<dbReference type="Pfam" id="PF03061">
    <property type="entry name" value="4HBT"/>
    <property type="match status" value="1"/>
</dbReference>
<dbReference type="Gene3D" id="3.10.129.10">
    <property type="entry name" value="Hotdog Thioesterase"/>
    <property type="match status" value="1"/>
</dbReference>
<reference evidence="2 3" key="1">
    <citation type="submission" date="2015-01" db="EMBL/GenBank/DDBJ databases">
        <title>The Genome Sequence of Exophiala sideris CBS121828.</title>
        <authorList>
            <consortium name="The Broad Institute Genomics Platform"/>
            <person name="Cuomo C."/>
            <person name="de Hoog S."/>
            <person name="Gorbushina A."/>
            <person name="Stielow B."/>
            <person name="Teixiera M."/>
            <person name="Abouelleil A."/>
            <person name="Chapman S.B."/>
            <person name="Priest M."/>
            <person name="Young S.K."/>
            <person name="Wortman J."/>
            <person name="Nusbaum C."/>
            <person name="Birren B."/>
        </authorList>
    </citation>
    <scope>NUCLEOTIDE SEQUENCE [LARGE SCALE GENOMIC DNA]</scope>
    <source>
        <strain evidence="2 3">CBS 121828</strain>
    </source>
</reference>
<dbReference type="AlphaFoldDB" id="A0A0D1Z010"/>
<dbReference type="HOGENOM" id="CLU_052827_2_1_1"/>
<dbReference type="Proteomes" id="UP000053599">
    <property type="component" value="Unassembled WGS sequence"/>
</dbReference>
<organism evidence="2 3">
    <name type="scientific">Exophiala sideris</name>
    <dbReference type="NCBI Taxonomy" id="1016849"/>
    <lineage>
        <taxon>Eukaryota</taxon>
        <taxon>Fungi</taxon>
        <taxon>Dikarya</taxon>
        <taxon>Ascomycota</taxon>
        <taxon>Pezizomycotina</taxon>
        <taxon>Eurotiomycetes</taxon>
        <taxon>Chaetothyriomycetidae</taxon>
        <taxon>Chaetothyriales</taxon>
        <taxon>Herpotrichiellaceae</taxon>
        <taxon>Exophiala</taxon>
    </lineage>
</organism>
<dbReference type="CDD" id="cd03443">
    <property type="entry name" value="PaaI_thioesterase"/>
    <property type="match status" value="1"/>
</dbReference>
<feature type="domain" description="Thioesterase" evidence="1">
    <location>
        <begin position="151"/>
        <end position="221"/>
    </location>
</feature>
<name>A0A0D1Z010_9EURO</name>
<evidence type="ECO:0000313" key="3">
    <source>
        <dbReference type="Proteomes" id="UP000053599"/>
    </source>
</evidence>
<dbReference type="SUPFAM" id="SSF54637">
    <property type="entry name" value="Thioesterase/thiol ester dehydrase-isomerase"/>
    <property type="match status" value="1"/>
</dbReference>
<dbReference type="InterPro" id="IPR029069">
    <property type="entry name" value="HotDog_dom_sf"/>
</dbReference>
<protein>
    <recommendedName>
        <fullName evidence="1">Thioesterase domain-containing protein</fullName>
    </recommendedName>
</protein>
<accession>A0A0D1Z010</accession>
<dbReference type="PANTHER" id="PTHR47260">
    <property type="entry name" value="UPF0644 PROTEIN PB2B4.06"/>
    <property type="match status" value="1"/>
</dbReference>
<evidence type="ECO:0000313" key="2">
    <source>
        <dbReference type="EMBL" id="KIV87119.1"/>
    </source>
</evidence>
<gene>
    <name evidence="2" type="ORF">PV11_02687</name>
</gene>